<dbReference type="Gene3D" id="3.30.70.270">
    <property type="match status" value="1"/>
</dbReference>
<feature type="domain" description="Reverse transcriptase" evidence="1">
    <location>
        <begin position="1"/>
        <end position="224"/>
    </location>
</feature>
<reference evidence="2 3" key="1">
    <citation type="journal article" date="2019" name="Sci. Rep.">
        <title>Orb-weaving spider Araneus ventricosus genome elucidates the spidroin gene catalogue.</title>
        <authorList>
            <person name="Kono N."/>
            <person name="Nakamura H."/>
            <person name="Ohtoshi R."/>
            <person name="Moran D.A.P."/>
            <person name="Shinohara A."/>
            <person name="Yoshida Y."/>
            <person name="Fujiwara M."/>
            <person name="Mori M."/>
            <person name="Tomita M."/>
            <person name="Arakawa K."/>
        </authorList>
    </citation>
    <scope>NUCLEOTIDE SEQUENCE [LARGE SCALE GENOMIC DNA]</scope>
</reference>
<sequence length="658" mass="74261">MAGRLSDWCSKFNVLSNCQKGFTPFDGVLEHNFVLQTRLEYARAHKQDLCVAWLDVTNAFGAIPHQLIYKALSAAGTGEQFLNIMKDIYTDCFTSVLSNDDATRPIPILSGVKQGCPISGLLFNISIDHILRIIQGTSNEHRILAFADDICLLGSSADELQDMLDVVNSEMGNIGLALNPSKSFSFHFCGNTPVRVQNSTFRLGQDQLHSIEEFNFTKFLGKPVGFNPVPDYNTFNNFGICAKQLLAEESDLNRIDSAFKLLTSSDSILADLALQHLRKSVSGRIKKKDVTDDDLANFMSGDLDIDEDDRPHSNPYSNIWTCARVASRRQKVEWQFNDGLPQMKFQDLTIKSSARRKILFTIRNRLRQDRALALSSKPDQGRIMECVSQSAASSHFLLNGQYLRFSEYRFIHRARLNLLPLNGLPWKEGPNKGCRRCSKADLETLAHVLNHCEPHSRAWQLRHNGIQDRIVVAARNSKAEIISVNKKVNKDLNLRPDIVMKLDNKIFIVDVTCPFENRMESIEKAKQVKLTRYAPLLDYFLPQCSSVEIVPIVVGALGYWDPANDRFLSKFMAKSYLKKMAKLCVSDNVRWARDIFVEHITGRREFYESMVVNNPDFRPQEIPTQDDPLAVPVVSPLRGTDTTCVPPAGSSNITEQLP</sequence>
<dbReference type="EMBL" id="BGPR01012534">
    <property type="protein sequence ID" value="GBN56495.1"/>
    <property type="molecule type" value="Genomic_DNA"/>
</dbReference>
<proteinExistence type="predicted"/>
<dbReference type="InterPro" id="IPR043502">
    <property type="entry name" value="DNA/RNA_pol_sf"/>
</dbReference>
<dbReference type="AlphaFoldDB" id="A0A4Y2PX73"/>
<name>A0A4Y2PX73_ARAVE</name>
<dbReference type="InterPro" id="IPR000477">
    <property type="entry name" value="RT_dom"/>
</dbReference>
<dbReference type="PROSITE" id="PS50878">
    <property type="entry name" value="RT_POL"/>
    <property type="match status" value="1"/>
</dbReference>
<evidence type="ECO:0000259" key="1">
    <source>
        <dbReference type="PROSITE" id="PS50878"/>
    </source>
</evidence>
<dbReference type="Pfam" id="PF00078">
    <property type="entry name" value="RVT_1"/>
    <property type="match status" value="1"/>
</dbReference>
<evidence type="ECO:0000313" key="3">
    <source>
        <dbReference type="Proteomes" id="UP000499080"/>
    </source>
</evidence>
<dbReference type="CDD" id="cd01650">
    <property type="entry name" value="RT_nLTR_like"/>
    <property type="match status" value="1"/>
</dbReference>
<dbReference type="OrthoDB" id="6436077at2759"/>
<organism evidence="2 3">
    <name type="scientific">Araneus ventricosus</name>
    <name type="common">Orbweaver spider</name>
    <name type="synonym">Epeira ventricosa</name>
    <dbReference type="NCBI Taxonomy" id="182803"/>
    <lineage>
        <taxon>Eukaryota</taxon>
        <taxon>Metazoa</taxon>
        <taxon>Ecdysozoa</taxon>
        <taxon>Arthropoda</taxon>
        <taxon>Chelicerata</taxon>
        <taxon>Arachnida</taxon>
        <taxon>Araneae</taxon>
        <taxon>Araneomorphae</taxon>
        <taxon>Entelegynae</taxon>
        <taxon>Araneoidea</taxon>
        <taxon>Araneidae</taxon>
        <taxon>Araneus</taxon>
    </lineage>
</organism>
<gene>
    <name evidence="2" type="primary">pol_3860</name>
    <name evidence="2" type="ORF">AVEN_119347_1</name>
</gene>
<protein>
    <submittedName>
        <fullName evidence="2">Retrovirus-related Pol polyprotein from type-2 retrotransposable element R2DM</fullName>
    </submittedName>
</protein>
<comment type="caution">
    <text evidence="2">The sequence shown here is derived from an EMBL/GenBank/DDBJ whole genome shotgun (WGS) entry which is preliminary data.</text>
</comment>
<evidence type="ECO:0000313" key="2">
    <source>
        <dbReference type="EMBL" id="GBN56495.1"/>
    </source>
</evidence>
<dbReference type="GO" id="GO:0071897">
    <property type="term" value="P:DNA biosynthetic process"/>
    <property type="evidence" value="ECO:0007669"/>
    <property type="project" value="UniProtKB-ARBA"/>
</dbReference>
<dbReference type="SUPFAM" id="SSF56672">
    <property type="entry name" value="DNA/RNA polymerases"/>
    <property type="match status" value="1"/>
</dbReference>
<dbReference type="PANTHER" id="PTHR19446">
    <property type="entry name" value="REVERSE TRANSCRIPTASES"/>
    <property type="match status" value="1"/>
</dbReference>
<dbReference type="Proteomes" id="UP000499080">
    <property type="component" value="Unassembled WGS sequence"/>
</dbReference>
<accession>A0A4Y2PX73</accession>
<keyword evidence="3" id="KW-1185">Reference proteome</keyword>
<dbReference type="InterPro" id="IPR043128">
    <property type="entry name" value="Rev_trsase/Diguanyl_cyclase"/>
</dbReference>